<name>A0A5D3BRY7_CUCMM</name>
<dbReference type="EMBL" id="SSTD01015580">
    <property type="protein sequence ID" value="TYK02511.1"/>
    <property type="molecule type" value="Genomic_DNA"/>
</dbReference>
<keyword evidence="2" id="KW-0695">RNA-directed DNA polymerase</keyword>
<proteinExistence type="predicted"/>
<organism evidence="2 3">
    <name type="scientific">Cucumis melo var. makuwa</name>
    <name type="common">Oriental melon</name>
    <dbReference type="NCBI Taxonomy" id="1194695"/>
    <lineage>
        <taxon>Eukaryota</taxon>
        <taxon>Viridiplantae</taxon>
        <taxon>Streptophyta</taxon>
        <taxon>Embryophyta</taxon>
        <taxon>Tracheophyta</taxon>
        <taxon>Spermatophyta</taxon>
        <taxon>Magnoliopsida</taxon>
        <taxon>eudicotyledons</taxon>
        <taxon>Gunneridae</taxon>
        <taxon>Pentapetalae</taxon>
        <taxon>rosids</taxon>
        <taxon>fabids</taxon>
        <taxon>Cucurbitales</taxon>
        <taxon>Cucurbitaceae</taxon>
        <taxon>Benincaseae</taxon>
        <taxon>Cucumis</taxon>
    </lineage>
</organism>
<evidence type="ECO:0000313" key="2">
    <source>
        <dbReference type="EMBL" id="TYK02511.1"/>
    </source>
</evidence>
<dbReference type="AlphaFoldDB" id="A0A5D3BRY7"/>
<dbReference type="InterPro" id="IPR041577">
    <property type="entry name" value="RT_RNaseH_2"/>
</dbReference>
<sequence length="137" mass="15490">MKVWGLRIPPNALWLGKHPYNLLHPDELGIPQSERTPSPSSIADVSKPFVVETDTSDFATGGVLTHKGHSIAYESRKLNSVERSQPDLTSKQARWQEFLAKIDFKFEHKKGTTDKAAYIRSHKGRHALLYASPHPYE</sequence>
<dbReference type="Proteomes" id="UP000321947">
    <property type="component" value="Unassembled WGS sequence"/>
</dbReference>
<protein>
    <submittedName>
        <fullName evidence="2">Reverse transcriptase</fullName>
    </submittedName>
</protein>
<comment type="caution">
    <text evidence="2">The sequence shown here is derived from an EMBL/GenBank/DDBJ whole genome shotgun (WGS) entry which is preliminary data.</text>
</comment>
<reference evidence="2 3" key="1">
    <citation type="submission" date="2019-08" db="EMBL/GenBank/DDBJ databases">
        <title>Draft genome sequences of two oriental melons (Cucumis melo L. var makuwa).</title>
        <authorList>
            <person name="Kwon S.-Y."/>
        </authorList>
    </citation>
    <scope>NUCLEOTIDE SEQUENCE [LARGE SCALE GENOMIC DNA]</scope>
    <source>
        <strain evidence="3">cv. Chang Bougi</strain>
        <tissue evidence="2">Leaf</tissue>
    </source>
</reference>
<gene>
    <name evidence="2" type="ORF">E5676_scaffold784G00360</name>
</gene>
<keyword evidence="2" id="KW-0548">Nucleotidyltransferase</keyword>
<dbReference type="InterPro" id="IPR043502">
    <property type="entry name" value="DNA/RNA_pol_sf"/>
</dbReference>
<feature type="domain" description="Reverse transcriptase/retrotransposon-derived protein RNase H-like" evidence="1">
    <location>
        <begin position="43"/>
        <end position="86"/>
    </location>
</feature>
<dbReference type="GO" id="GO:0003964">
    <property type="term" value="F:RNA-directed DNA polymerase activity"/>
    <property type="evidence" value="ECO:0007669"/>
    <property type="project" value="UniProtKB-KW"/>
</dbReference>
<accession>A0A5D3BRY7</accession>
<keyword evidence="2" id="KW-0808">Transferase</keyword>
<dbReference type="Pfam" id="PF17919">
    <property type="entry name" value="RT_RNaseH_2"/>
    <property type="match status" value="1"/>
</dbReference>
<evidence type="ECO:0000259" key="1">
    <source>
        <dbReference type="Pfam" id="PF17919"/>
    </source>
</evidence>
<evidence type="ECO:0000313" key="3">
    <source>
        <dbReference type="Proteomes" id="UP000321947"/>
    </source>
</evidence>
<dbReference type="SUPFAM" id="SSF56672">
    <property type="entry name" value="DNA/RNA polymerases"/>
    <property type="match status" value="1"/>
</dbReference>